<reference evidence="5" key="1">
    <citation type="journal article" date="2019" name="bioRxiv">
        <title>The Genome of the Zebra Mussel, Dreissena polymorpha: A Resource for Invasive Species Research.</title>
        <authorList>
            <person name="McCartney M.A."/>
            <person name="Auch B."/>
            <person name="Kono T."/>
            <person name="Mallez S."/>
            <person name="Zhang Y."/>
            <person name="Obille A."/>
            <person name="Becker A."/>
            <person name="Abrahante J.E."/>
            <person name="Garbe J."/>
            <person name="Badalamenti J.P."/>
            <person name="Herman A."/>
            <person name="Mangelson H."/>
            <person name="Liachko I."/>
            <person name="Sullivan S."/>
            <person name="Sone E.D."/>
            <person name="Koren S."/>
            <person name="Silverstein K.A.T."/>
            <person name="Beckman K.B."/>
            <person name="Gohl D.M."/>
        </authorList>
    </citation>
    <scope>NUCLEOTIDE SEQUENCE</scope>
    <source>
        <strain evidence="5">Duluth1</strain>
        <tissue evidence="5">Whole animal</tissue>
    </source>
</reference>
<evidence type="ECO:0000256" key="1">
    <source>
        <dbReference type="ARBA" id="ARBA00001964"/>
    </source>
</evidence>
<keyword evidence="4" id="KW-0786">Thiamine pyrophosphate</keyword>
<comment type="cofactor">
    <cofactor evidence="1">
        <name>thiamine diphosphate</name>
        <dbReference type="ChEBI" id="CHEBI:58937"/>
    </cofactor>
</comment>
<accession>A0A9D4L950</accession>
<dbReference type="GO" id="GO:0016624">
    <property type="term" value="F:oxidoreductase activity, acting on the aldehyde or oxo group of donors, disulfide as acceptor"/>
    <property type="evidence" value="ECO:0007669"/>
    <property type="project" value="InterPro"/>
</dbReference>
<dbReference type="PANTHER" id="PTHR23152:SF4">
    <property type="entry name" value="2-OXOADIPATE DEHYDROGENASE COMPLEX COMPONENT E1"/>
    <property type="match status" value="1"/>
</dbReference>
<comment type="similarity">
    <text evidence="2">Belongs to the alpha-ketoglutarate dehydrogenase family.</text>
</comment>
<evidence type="ECO:0000256" key="2">
    <source>
        <dbReference type="ARBA" id="ARBA00006936"/>
    </source>
</evidence>
<evidence type="ECO:0000256" key="3">
    <source>
        <dbReference type="ARBA" id="ARBA00023002"/>
    </source>
</evidence>
<dbReference type="Gene3D" id="3.40.50.970">
    <property type="match status" value="1"/>
</dbReference>
<name>A0A9D4L950_DREPO</name>
<sequence length="198" mass="22612">MLGYLIKGNVIARVRIFYQTCSCYHSKSGVYGHRPKPVQSPFQVDDTHKANRNANSNVFRLVEAYRTYGHRKATIDPLGLQQVMLDQAELAPERYGLSPSSQQTIDVAGLFYSATGNQMMTVDELIVRLEKEYCDTIGAEFQHLQSEAEREWFAKAFEKKNDVSISNHRKIDLANLMLKCQAFDHFLAAKFTTLKRGR</sequence>
<reference evidence="5" key="2">
    <citation type="submission" date="2020-11" db="EMBL/GenBank/DDBJ databases">
        <authorList>
            <person name="McCartney M.A."/>
            <person name="Auch B."/>
            <person name="Kono T."/>
            <person name="Mallez S."/>
            <person name="Becker A."/>
            <person name="Gohl D.M."/>
            <person name="Silverstein K.A.T."/>
            <person name="Koren S."/>
            <person name="Bechman K.B."/>
            <person name="Herman A."/>
            <person name="Abrahante J.E."/>
            <person name="Garbe J."/>
        </authorList>
    </citation>
    <scope>NUCLEOTIDE SEQUENCE</scope>
    <source>
        <strain evidence="5">Duluth1</strain>
        <tissue evidence="5">Whole animal</tissue>
    </source>
</reference>
<dbReference type="InterPro" id="IPR029061">
    <property type="entry name" value="THDP-binding"/>
</dbReference>
<dbReference type="AlphaFoldDB" id="A0A9D4L950"/>
<organism evidence="5 6">
    <name type="scientific">Dreissena polymorpha</name>
    <name type="common">Zebra mussel</name>
    <name type="synonym">Mytilus polymorpha</name>
    <dbReference type="NCBI Taxonomy" id="45954"/>
    <lineage>
        <taxon>Eukaryota</taxon>
        <taxon>Metazoa</taxon>
        <taxon>Spiralia</taxon>
        <taxon>Lophotrochozoa</taxon>
        <taxon>Mollusca</taxon>
        <taxon>Bivalvia</taxon>
        <taxon>Autobranchia</taxon>
        <taxon>Heteroconchia</taxon>
        <taxon>Euheterodonta</taxon>
        <taxon>Imparidentia</taxon>
        <taxon>Neoheterodontei</taxon>
        <taxon>Myida</taxon>
        <taxon>Dreissenoidea</taxon>
        <taxon>Dreissenidae</taxon>
        <taxon>Dreissena</taxon>
    </lineage>
</organism>
<gene>
    <name evidence="5" type="ORF">DPMN_096107</name>
</gene>
<keyword evidence="3" id="KW-0560">Oxidoreductase</keyword>
<dbReference type="GO" id="GO:0030976">
    <property type="term" value="F:thiamine pyrophosphate binding"/>
    <property type="evidence" value="ECO:0007669"/>
    <property type="project" value="InterPro"/>
</dbReference>
<protein>
    <submittedName>
        <fullName evidence="5">Uncharacterized protein</fullName>
    </submittedName>
</protein>
<dbReference type="EMBL" id="JAIWYP010000003">
    <property type="protein sequence ID" value="KAH3853578.1"/>
    <property type="molecule type" value="Genomic_DNA"/>
</dbReference>
<evidence type="ECO:0000313" key="6">
    <source>
        <dbReference type="Proteomes" id="UP000828390"/>
    </source>
</evidence>
<dbReference type="Proteomes" id="UP000828390">
    <property type="component" value="Unassembled WGS sequence"/>
</dbReference>
<evidence type="ECO:0000313" key="5">
    <source>
        <dbReference type="EMBL" id="KAH3853578.1"/>
    </source>
</evidence>
<evidence type="ECO:0000256" key="4">
    <source>
        <dbReference type="ARBA" id="ARBA00023052"/>
    </source>
</evidence>
<proteinExistence type="inferred from homology"/>
<dbReference type="SUPFAM" id="SSF52518">
    <property type="entry name" value="Thiamin diphosphate-binding fold (THDP-binding)"/>
    <property type="match status" value="1"/>
</dbReference>
<dbReference type="PANTHER" id="PTHR23152">
    <property type="entry name" value="2-OXOGLUTARATE DEHYDROGENASE"/>
    <property type="match status" value="1"/>
</dbReference>
<keyword evidence="6" id="KW-1185">Reference proteome</keyword>
<dbReference type="Gene3D" id="1.10.287.1150">
    <property type="entry name" value="TPP helical domain"/>
    <property type="match status" value="1"/>
</dbReference>
<dbReference type="InterPro" id="IPR011603">
    <property type="entry name" value="2oxoglutarate_DH_E1"/>
</dbReference>
<comment type="caution">
    <text evidence="5">The sequence shown here is derived from an EMBL/GenBank/DDBJ whole genome shotgun (WGS) entry which is preliminary data.</text>
</comment>